<evidence type="ECO:0000256" key="1">
    <source>
        <dbReference type="ARBA" id="ARBA00004196"/>
    </source>
</evidence>
<dbReference type="Proteomes" id="UP000283325">
    <property type="component" value="Unassembled WGS sequence"/>
</dbReference>
<name>A0A415N318_9FIRM</name>
<dbReference type="Proteomes" id="UP000284152">
    <property type="component" value="Unassembled WGS sequence"/>
</dbReference>
<comment type="caution">
    <text evidence="4">The sequence shown here is derived from an EMBL/GenBank/DDBJ whole genome shotgun (WGS) entry which is preliminary data.</text>
</comment>
<protein>
    <submittedName>
        <fullName evidence="4">Uncharacterized protein</fullName>
    </submittedName>
</protein>
<dbReference type="EMBL" id="QRNS01000001">
    <property type="protein sequence ID" value="RHK66023.1"/>
    <property type="molecule type" value="Genomic_DNA"/>
</dbReference>
<dbReference type="InterPro" id="IPR013378">
    <property type="entry name" value="InlB-like_B-rpt"/>
</dbReference>
<evidence type="ECO:0000313" key="3">
    <source>
        <dbReference type="EMBL" id="RHK66023.1"/>
    </source>
</evidence>
<organism evidence="4 5">
    <name type="scientific">Dorea formicigenerans</name>
    <dbReference type="NCBI Taxonomy" id="39486"/>
    <lineage>
        <taxon>Bacteria</taxon>
        <taxon>Bacillati</taxon>
        <taxon>Bacillota</taxon>
        <taxon>Clostridia</taxon>
        <taxon>Lachnospirales</taxon>
        <taxon>Lachnospiraceae</taxon>
        <taxon>Dorea</taxon>
    </lineage>
</organism>
<accession>A0A415N318</accession>
<sequence length="120" mass="13519">MHGAIYRVSRSASWSFGSLYPEKRVGYAFAGWYTDAKCTKEYKANMPDQDPNAKTQTADDTGEKPTGIRIPGYPSITIEADKKDVQMNLMNPEGNPCYFTFEIVLNDTDETIYTSKMVEP</sequence>
<feature type="region of interest" description="Disordered" evidence="2">
    <location>
        <begin position="43"/>
        <end position="73"/>
    </location>
</feature>
<dbReference type="GO" id="GO:0030313">
    <property type="term" value="C:cell envelope"/>
    <property type="evidence" value="ECO:0007669"/>
    <property type="project" value="UniProtKB-SubCell"/>
</dbReference>
<dbReference type="EMBL" id="QRPD01000003">
    <property type="protein sequence ID" value="RHL89391.1"/>
    <property type="molecule type" value="Genomic_DNA"/>
</dbReference>
<evidence type="ECO:0000313" key="6">
    <source>
        <dbReference type="Proteomes" id="UP000284152"/>
    </source>
</evidence>
<proteinExistence type="predicted"/>
<evidence type="ECO:0000313" key="4">
    <source>
        <dbReference type="EMBL" id="RHL89391.1"/>
    </source>
</evidence>
<reference evidence="5 6" key="1">
    <citation type="submission" date="2018-08" db="EMBL/GenBank/DDBJ databases">
        <title>A genome reference for cultivated species of the human gut microbiota.</title>
        <authorList>
            <person name="Zou Y."/>
            <person name="Xue W."/>
            <person name="Luo G."/>
        </authorList>
    </citation>
    <scope>NUCLEOTIDE SEQUENCE [LARGE SCALE GENOMIC DNA]</scope>
    <source>
        <strain evidence="4 5">AF36-1BH</strain>
        <strain evidence="3 6">AF42-21</strain>
    </source>
</reference>
<dbReference type="Gene3D" id="2.60.40.4270">
    <property type="entry name" value="Listeria-Bacteroides repeat domain"/>
    <property type="match status" value="1"/>
</dbReference>
<evidence type="ECO:0000256" key="2">
    <source>
        <dbReference type="SAM" id="MobiDB-lite"/>
    </source>
</evidence>
<evidence type="ECO:0000313" key="5">
    <source>
        <dbReference type="Proteomes" id="UP000283325"/>
    </source>
</evidence>
<dbReference type="NCBIfam" id="TIGR02543">
    <property type="entry name" value="List_Bact_rpt"/>
    <property type="match status" value="1"/>
</dbReference>
<comment type="subcellular location">
    <subcellularLocation>
        <location evidence="1">Cell envelope</location>
    </subcellularLocation>
</comment>
<dbReference type="InterPro" id="IPR042229">
    <property type="entry name" value="Listeria/Bacterioides_rpt_sf"/>
</dbReference>
<dbReference type="AlphaFoldDB" id="A0A415N318"/>
<gene>
    <name evidence="3" type="ORF">DW054_00060</name>
    <name evidence="4" type="ORF">DWZ98_05605</name>
</gene>